<proteinExistence type="predicted"/>
<evidence type="ECO:0000313" key="3">
    <source>
        <dbReference type="Proteomes" id="UP000198984"/>
    </source>
</evidence>
<protein>
    <submittedName>
        <fullName evidence="2">Uncharacterized protein</fullName>
    </submittedName>
</protein>
<accession>A0A1H7SU44</accession>
<dbReference type="AlphaFoldDB" id="A0A1H7SU44"/>
<sequence>MLAKQNKLLVIKLNNSKIGKMRISTMKKNKPKADKSMQRKLNDGSNGTPQSGLKNCNLCYISAGTILPYNLHYVK</sequence>
<organism evidence="2 3">
    <name type="scientific">Chitinophaga rupis</name>
    <dbReference type="NCBI Taxonomy" id="573321"/>
    <lineage>
        <taxon>Bacteria</taxon>
        <taxon>Pseudomonadati</taxon>
        <taxon>Bacteroidota</taxon>
        <taxon>Chitinophagia</taxon>
        <taxon>Chitinophagales</taxon>
        <taxon>Chitinophagaceae</taxon>
        <taxon>Chitinophaga</taxon>
    </lineage>
</organism>
<dbReference type="Proteomes" id="UP000198984">
    <property type="component" value="Unassembled WGS sequence"/>
</dbReference>
<feature type="compositionally biased region" description="Basic and acidic residues" evidence="1">
    <location>
        <begin position="31"/>
        <end position="42"/>
    </location>
</feature>
<evidence type="ECO:0000256" key="1">
    <source>
        <dbReference type="SAM" id="MobiDB-lite"/>
    </source>
</evidence>
<keyword evidence="3" id="KW-1185">Reference proteome</keyword>
<reference evidence="2 3" key="1">
    <citation type="submission" date="2016-10" db="EMBL/GenBank/DDBJ databases">
        <authorList>
            <person name="de Groot N.N."/>
        </authorList>
    </citation>
    <scope>NUCLEOTIDE SEQUENCE [LARGE SCALE GENOMIC DNA]</scope>
    <source>
        <strain evidence="2 3">DSM 21039</strain>
    </source>
</reference>
<feature type="region of interest" description="Disordered" evidence="1">
    <location>
        <begin position="26"/>
        <end position="49"/>
    </location>
</feature>
<evidence type="ECO:0000313" key="2">
    <source>
        <dbReference type="EMBL" id="SEL75839.1"/>
    </source>
</evidence>
<dbReference type="EMBL" id="FOBB01000002">
    <property type="protein sequence ID" value="SEL75839.1"/>
    <property type="molecule type" value="Genomic_DNA"/>
</dbReference>
<gene>
    <name evidence="2" type="ORF">SAMN04488505_1021036</name>
</gene>
<name>A0A1H7SU44_9BACT</name>